<feature type="domain" description="EamA" evidence="7">
    <location>
        <begin position="145"/>
        <end position="281"/>
    </location>
</feature>
<feature type="transmembrane region" description="Helical" evidence="6">
    <location>
        <begin position="144"/>
        <end position="162"/>
    </location>
</feature>
<evidence type="ECO:0000256" key="5">
    <source>
        <dbReference type="ARBA" id="ARBA00023136"/>
    </source>
</evidence>
<feature type="transmembrane region" description="Helical" evidence="6">
    <location>
        <begin position="239"/>
        <end position="258"/>
    </location>
</feature>
<feature type="transmembrane region" description="Helical" evidence="6">
    <location>
        <begin position="208"/>
        <end position="227"/>
    </location>
</feature>
<dbReference type="GO" id="GO:0016020">
    <property type="term" value="C:membrane"/>
    <property type="evidence" value="ECO:0007669"/>
    <property type="project" value="UniProtKB-SubCell"/>
</dbReference>
<comment type="similarity">
    <text evidence="2">Belongs to the EamA transporter family.</text>
</comment>
<dbReference type="EMBL" id="NHZO01000147">
    <property type="protein sequence ID" value="PHQ51357.1"/>
    <property type="molecule type" value="Genomic_DNA"/>
</dbReference>
<evidence type="ECO:0000313" key="9">
    <source>
        <dbReference type="EMBL" id="PHQ53001.1"/>
    </source>
</evidence>
<evidence type="ECO:0000313" key="11">
    <source>
        <dbReference type="Proteomes" id="UP000222531"/>
    </source>
</evidence>
<evidence type="ECO:0000259" key="7">
    <source>
        <dbReference type="Pfam" id="PF00892"/>
    </source>
</evidence>
<organism evidence="10 11">
    <name type="scientific">Streptomyces cinnamoneus</name>
    <name type="common">Streptoverticillium cinnamoneum</name>
    <dbReference type="NCBI Taxonomy" id="53446"/>
    <lineage>
        <taxon>Bacteria</taxon>
        <taxon>Bacillati</taxon>
        <taxon>Actinomycetota</taxon>
        <taxon>Actinomycetes</taxon>
        <taxon>Kitasatosporales</taxon>
        <taxon>Streptomycetaceae</taxon>
        <taxon>Streptomyces</taxon>
        <taxon>Streptomyces cinnamoneus group</taxon>
    </lineage>
</organism>
<name>A0A2G1XP40_STRCJ</name>
<dbReference type="PANTHER" id="PTHR32322">
    <property type="entry name" value="INNER MEMBRANE TRANSPORTER"/>
    <property type="match status" value="1"/>
</dbReference>
<feature type="domain" description="EamA" evidence="7">
    <location>
        <begin position="2"/>
        <end position="129"/>
    </location>
</feature>
<dbReference type="InterPro" id="IPR000620">
    <property type="entry name" value="EamA_dom"/>
</dbReference>
<gene>
    <name evidence="9" type="ORF">BLA24_04355</name>
    <name evidence="10" type="ORF">BLA24_04370</name>
    <name evidence="8" type="ORF">BLA24_15400</name>
</gene>
<keyword evidence="3 6" id="KW-0812">Transmembrane</keyword>
<dbReference type="EMBL" id="NHZO01000067">
    <property type="protein sequence ID" value="PHQ53001.1"/>
    <property type="molecule type" value="Genomic_DNA"/>
</dbReference>
<comment type="caution">
    <text evidence="10">The sequence shown here is derived from an EMBL/GenBank/DDBJ whole genome shotgun (WGS) entry which is preliminary data.</text>
</comment>
<proteinExistence type="inferred from homology"/>
<evidence type="ECO:0000256" key="3">
    <source>
        <dbReference type="ARBA" id="ARBA00022692"/>
    </source>
</evidence>
<dbReference type="EMBL" id="NHZO01000067">
    <property type="protein sequence ID" value="PHQ53002.1"/>
    <property type="molecule type" value="Genomic_DNA"/>
</dbReference>
<evidence type="ECO:0000256" key="6">
    <source>
        <dbReference type="SAM" id="Phobius"/>
    </source>
</evidence>
<dbReference type="InterPro" id="IPR050638">
    <property type="entry name" value="AA-Vitamin_Transporters"/>
</dbReference>
<feature type="transmembrane region" description="Helical" evidence="6">
    <location>
        <begin position="264"/>
        <end position="281"/>
    </location>
</feature>
<feature type="transmembrane region" description="Helical" evidence="6">
    <location>
        <begin position="56"/>
        <end position="76"/>
    </location>
</feature>
<dbReference type="OrthoDB" id="5242006at2"/>
<keyword evidence="4 6" id="KW-1133">Transmembrane helix</keyword>
<feature type="transmembrane region" description="Helical" evidence="6">
    <location>
        <begin position="113"/>
        <end position="132"/>
    </location>
</feature>
<keyword evidence="11" id="KW-1185">Reference proteome</keyword>
<dbReference type="PANTHER" id="PTHR32322:SF2">
    <property type="entry name" value="EAMA DOMAIN-CONTAINING PROTEIN"/>
    <property type="match status" value="1"/>
</dbReference>
<evidence type="ECO:0000313" key="8">
    <source>
        <dbReference type="EMBL" id="PHQ51357.1"/>
    </source>
</evidence>
<sequence>MAFFGSAFTSSKVVVGHVPHQVAAALRFGGGALILVLILAVAARGGRIGSFSWRDAVRAGLVGLLGVFAYNVFFFWGLSLAPSIDGSIIVPVLSPVLTTGALLVMGRETASTARVVGLVLGVAGAVVFFLGIGDGGGGVSGKRLLGDAVYLLGAAAWAAYSITSKRVLAGMEPLRATTYGTVAGALGLVVLAVPSVPDVDWGGLSGGVWANVVYLAIGPTAIAYLCFYRGLRSVSPSTATVVMFAVPVFGVTSSGIFLDESFTAVQVVGGVIMLVGALLAVTQGRFLRRPGGRTAAAPAAAAPAVAAPRDAGAS</sequence>
<evidence type="ECO:0000256" key="2">
    <source>
        <dbReference type="ARBA" id="ARBA00007362"/>
    </source>
</evidence>
<reference evidence="10 11" key="1">
    <citation type="journal article" date="2017" name="Biochemistry">
        <title>Identification of the Biosynthetic Pathway for the Antibiotic Bicyclomycin.</title>
        <authorList>
            <person name="Patteson J."/>
            <person name="Cai W."/>
            <person name="Johnson R.A."/>
            <person name="Santa Maria K."/>
            <person name="Li B."/>
        </authorList>
    </citation>
    <scope>NUCLEOTIDE SEQUENCE [LARGE SCALE GENOMIC DNA]</scope>
    <source>
        <strain evidence="10 11">ATCC 21532</strain>
    </source>
</reference>
<feature type="transmembrane region" description="Helical" evidence="6">
    <location>
        <begin position="88"/>
        <end position="106"/>
    </location>
</feature>
<evidence type="ECO:0000256" key="4">
    <source>
        <dbReference type="ARBA" id="ARBA00022989"/>
    </source>
</evidence>
<dbReference type="Pfam" id="PF00892">
    <property type="entry name" value="EamA"/>
    <property type="match status" value="2"/>
</dbReference>
<feature type="transmembrane region" description="Helical" evidence="6">
    <location>
        <begin position="174"/>
        <end position="196"/>
    </location>
</feature>
<keyword evidence="5 6" id="KW-0472">Membrane</keyword>
<accession>A0A2G1XP40</accession>
<dbReference type="Proteomes" id="UP000222531">
    <property type="component" value="Unassembled WGS sequence"/>
</dbReference>
<evidence type="ECO:0000256" key="1">
    <source>
        <dbReference type="ARBA" id="ARBA00004141"/>
    </source>
</evidence>
<protein>
    <recommendedName>
        <fullName evidence="7">EamA domain-containing protein</fullName>
    </recommendedName>
</protein>
<dbReference type="SUPFAM" id="SSF103481">
    <property type="entry name" value="Multidrug resistance efflux transporter EmrE"/>
    <property type="match status" value="2"/>
</dbReference>
<feature type="transmembrane region" description="Helical" evidence="6">
    <location>
        <begin position="24"/>
        <end position="44"/>
    </location>
</feature>
<dbReference type="AlphaFoldDB" id="A0A2G1XP40"/>
<comment type="subcellular location">
    <subcellularLocation>
        <location evidence="1">Membrane</location>
        <topology evidence="1">Multi-pass membrane protein</topology>
    </subcellularLocation>
</comment>
<dbReference type="InterPro" id="IPR037185">
    <property type="entry name" value="EmrE-like"/>
</dbReference>
<evidence type="ECO:0000313" key="10">
    <source>
        <dbReference type="EMBL" id="PHQ53002.1"/>
    </source>
</evidence>